<sequence length="393" mass="44019">MKFYSFHLMPYGALDLDYVDKHVSASLVLPNSYYDPRIGHQLYNRYLDELELADALGFDGVCVNEHHQSAYGLMPAPGVMAGALSRSIKRAKICILGRALPLLSNPLAVAEEYAMIDNITGGRFIAGFVRGIGVEYHATGVNPTYSLERFHEAHDLIIRAWTEEGPFPFEGKHYSYQYVNLWPRPFQQPHPEVMIPSGGSLETIRWAAHPQRKYIYLNVYSPVDVVSGLMETYRTCASEYGYTASPEQLGMALPIYVAETDDIARSEAKPHIEAFFNKFLRMTNEMLLPPGYTSISSLKTLLITSRETLMGGHTLEAVDKLGMFLVGSPDTVRRRLEEFQQRLGIGHLCAIMQFGSLPPAQTKRNLELFAQEVMPHFRGVATAEPYATAGRSS</sequence>
<keyword evidence="3" id="KW-1185">Reference proteome</keyword>
<protein>
    <submittedName>
        <fullName evidence="2">LLM class flavin-dependent oxidoreductase</fullName>
    </submittedName>
</protein>
<dbReference type="InterPro" id="IPR050766">
    <property type="entry name" value="Bact_Lucif_Oxidored"/>
</dbReference>
<name>A0ABX5FAL1_9CHRO</name>
<evidence type="ECO:0000313" key="2">
    <source>
        <dbReference type="EMBL" id="PSB37506.1"/>
    </source>
</evidence>
<dbReference type="PANTHER" id="PTHR30137">
    <property type="entry name" value="LUCIFERASE-LIKE MONOOXYGENASE"/>
    <property type="match status" value="1"/>
</dbReference>
<dbReference type="SUPFAM" id="SSF51679">
    <property type="entry name" value="Bacterial luciferase-like"/>
    <property type="match status" value="1"/>
</dbReference>
<evidence type="ECO:0000259" key="1">
    <source>
        <dbReference type="Pfam" id="PF00296"/>
    </source>
</evidence>
<reference evidence="2 3" key="1">
    <citation type="submission" date="2018-02" db="EMBL/GenBank/DDBJ databases">
        <authorList>
            <person name="Moore K."/>
            <person name="Momper L."/>
        </authorList>
    </citation>
    <scope>NUCLEOTIDE SEQUENCE [LARGE SCALE GENOMIC DNA]</scope>
    <source>
        <strain evidence="2 3">CCALA 015</strain>
    </source>
</reference>
<organism evidence="2 3">
    <name type="scientific">Aphanothece cf. minutissima CCALA 015</name>
    <dbReference type="NCBI Taxonomy" id="2107695"/>
    <lineage>
        <taxon>Bacteria</taxon>
        <taxon>Bacillati</taxon>
        <taxon>Cyanobacteriota</taxon>
        <taxon>Cyanophyceae</taxon>
        <taxon>Oscillatoriophycideae</taxon>
        <taxon>Chroococcales</taxon>
        <taxon>Aphanothecaceae</taxon>
        <taxon>Aphanothece</taxon>
    </lineage>
</organism>
<comment type="caution">
    <text evidence="2">The sequence shown here is derived from an EMBL/GenBank/DDBJ whole genome shotgun (WGS) entry which is preliminary data.</text>
</comment>
<dbReference type="Pfam" id="PF00296">
    <property type="entry name" value="Bac_luciferase"/>
    <property type="match status" value="1"/>
</dbReference>
<evidence type="ECO:0000313" key="3">
    <source>
        <dbReference type="Proteomes" id="UP000238218"/>
    </source>
</evidence>
<dbReference type="InterPro" id="IPR036661">
    <property type="entry name" value="Luciferase-like_sf"/>
</dbReference>
<gene>
    <name evidence="2" type="ORF">C7B81_08260</name>
</gene>
<dbReference type="PANTHER" id="PTHR30137:SF6">
    <property type="entry name" value="LUCIFERASE-LIKE MONOOXYGENASE"/>
    <property type="match status" value="1"/>
</dbReference>
<dbReference type="InterPro" id="IPR011251">
    <property type="entry name" value="Luciferase-like_dom"/>
</dbReference>
<dbReference type="EMBL" id="PVWP01000005">
    <property type="protein sequence ID" value="PSB37506.1"/>
    <property type="molecule type" value="Genomic_DNA"/>
</dbReference>
<feature type="domain" description="Luciferase-like" evidence="1">
    <location>
        <begin position="43"/>
        <end position="342"/>
    </location>
</feature>
<accession>A0ABX5FAL1</accession>
<dbReference type="Proteomes" id="UP000238218">
    <property type="component" value="Unassembled WGS sequence"/>
</dbReference>
<proteinExistence type="predicted"/>
<reference evidence="2 3" key="2">
    <citation type="submission" date="2018-03" db="EMBL/GenBank/DDBJ databases">
        <title>The ancient ancestry and fast evolution of plastids.</title>
        <authorList>
            <person name="Moore K.R."/>
            <person name="Magnabosco C."/>
            <person name="Momper L."/>
            <person name="Gold D.A."/>
            <person name="Bosak T."/>
            <person name="Fournier G.P."/>
        </authorList>
    </citation>
    <scope>NUCLEOTIDE SEQUENCE [LARGE SCALE GENOMIC DNA]</scope>
    <source>
        <strain evidence="2 3">CCALA 015</strain>
    </source>
</reference>
<dbReference type="RefSeq" id="WP_106220797.1">
    <property type="nucleotide sequence ID" value="NZ_PVWP01000005.1"/>
</dbReference>
<dbReference type="Gene3D" id="3.20.20.30">
    <property type="entry name" value="Luciferase-like domain"/>
    <property type="match status" value="1"/>
</dbReference>